<dbReference type="EMBL" id="ABDG02000022">
    <property type="protein sequence ID" value="EHK46705.1"/>
    <property type="molecule type" value="Genomic_DNA"/>
</dbReference>
<sequence length="72" mass="8459">MLLEEYKCIKHFPLAPPLDSLDQVSHFRRVLYRRHGHTRKPDQSRISPCTSQFPLTNAQTMQIDVLRLDKLA</sequence>
<dbReference type="AlphaFoldDB" id="G9NRS3"/>
<dbReference type="Proteomes" id="UP000005426">
    <property type="component" value="Unassembled WGS sequence"/>
</dbReference>
<accession>G9NRS3</accession>
<organism evidence="1 2">
    <name type="scientific">Hypocrea atroviridis (strain ATCC 20476 / IMI 206040)</name>
    <name type="common">Trichoderma atroviride</name>
    <dbReference type="NCBI Taxonomy" id="452589"/>
    <lineage>
        <taxon>Eukaryota</taxon>
        <taxon>Fungi</taxon>
        <taxon>Dikarya</taxon>
        <taxon>Ascomycota</taxon>
        <taxon>Pezizomycotina</taxon>
        <taxon>Sordariomycetes</taxon>
        <taxon>Hypocreomycetidae</taxon>
        <taxon>Hypocreales</taxon>
        <taxon>Hypocreaceae</taxon>
        <taxon>Trichoderma</taxon>
    </lineage>
</organism>
<evidence type="ECO:0000313" key="2">
    <source>
        <dbReference type="Proteomes" id="UP000005426"/>
    </source>
</evidence>
<protein>
    <submittedName>
        <fullName evidence="1">Uncharacterized protein</fullName>
    </submittedName>
</protein>
<comment type="caution">
    <text evidence="1">The sequence shown here is derived from an EMBL/GenBank/DDBJ whole genome shotgun (WGS) entry which is preliminary data.</text>
</comment>
<keyword evidence="2" id="KW-1185">Reference proteome</keyword>
<dbReference type="HOGENOM" id="CLU_2722556_0_0_1"/>
<evidence type="ECO:0000313" key="1">
    <source>
        <dbReference type="EMBL" id="EHK46705.1"/>
    </source>
</evidence>
<reference evidence="1 2" key="1">
    <citation type="journal article" date="2011" name="Genome Biol.">
        <title>Comparative genome sequence analysis underscores mycoparasitism as the ancestral life style of Trichoderma.</title>
        <authorList>
            <person name="Kubicek C.P."/>
            <person name="Herrera-Estrella A."/>
            <person name="Seidl-Seiboth V."/>
            <person name="Martinez D.A."/>
            <person name="Druzhinina I.S."/>
            <person name="Thon M."/>
            <person name="Zeilinger S."/>
            <person name="Casas-Flores S."/>
            <person name="Horwitz B.A."/>
            <person name="Mukherjee P.K."/>
            <person name="Mukherjee M."/>
            <person name="Kredics L."/>
            <person name="Alcaraz L.D."/>
            <person name="Aerts A."/>
            <person name="Antal Z."/>
            <person name="Atanasova L."/>
            <person name="Cervantes-Badillo M.G."/>
            <person name="Challacombe J."/>
            <person name="Chertkov O."/>
            <person name="McCluskey K."/>
            <person name="Coulpier F."/>
            <person name="Deshpande N."/>
            <person name="von Doehren H."/>
            <person name="Ebbole D.J."/>
            <person name="Esquivel-Naranjo E.U."/>
            <person name="Fekete E."/>
            <person name="Flipphi M."/>
            <person name="Glaser F."/>
            <person name="Gomez-Rodriguez E.Y."/>
            <person name="Gruber S."/>
            <person name="Han C."/>
            <person name="Henrissat B."/>
            <person name="Hermosa R."/>
            <person name="Hernandez-Onate M."/>
            <person name="Karaffa L."/>
            <person name="Kosti I."/>
            <person name="Le Crom S."/>
            <person name="Lindquist E."/>
            <person name="Lucas S."/>
            <person name="Luebeck M."/>
            <person name="Luebeck P.S."/>
            <person name="Margeot A."/>
            <person name="Metz B."/>
            <person name="Misra M."/>
            <person name="Nevalainen H."/>
            <person name="Omann M."/>
            <person name="Packer N."/>
            <person name="Perrone G."/>
            <person name="Uresti-Rivera E.E."/>
            <person name="Salamov A."/>
            <person name="Schmoll M."/>
            <person name="Seiboth B."/>
            <person name="Shapiro H."/>
            <person name="Sukno S."/>
            <person name="Tamayo-Ramos J.A."/>
            <person name="Tisch D."/>
            <person name="Wiest A."/>
            <person name="Wilkinson H.H."/>
            <person name="Zhang M."/>
            <person name="Coutinho P.M."/>
            <person name="Kenerley C.M."/>
            <person name="Monte E."/>
            <person name="Baker S.E."/>
            <person name="Grigoriev I.V."/>
        </authorList>
    </citation>
    <scope>NUCLEOTIDE SEQUENCE [LARGE SCALE GENOMIC DNA]</scope>
    <source>
        <strain evidence="2">ATCC 20476 / IMI 206040</strain>
    </source>
</reference>
<gene>
    <name evidence="1" type="ORF">TRIATDRAFT_256556</name>
</gene>
<name>G9NRS3_HYPAI</name>
<proteinExistence type="predicted"/>